<evidence type="ECO:0000313" key="6">
    <source>
        <dbReference type="Proteomes" id="UP000325607"/>
    </source>
</evidence>
<evidence type="ECO:0000259" key="3">
    <source>
        <dbReference type="PROSITE" id="PS50043"/>
    </source>
</evidence>
<dbReference type="SMART" id="SM00421">
    <property type="entry name" value="HTH_LUXR"/>
    <property type="match status" value="1"/>
</dbReference>
<dbReference type="PRINTS" id="PR00038">
    <property type="entry name" value="HTHLUXR"/>
</dbReference>
<dbReference type="SUPFAM" id="SSF46894">
    <property type="entry name" value="C-terminal effector domain of the bipartite response regulators"/>
    <property type="match status" value="1"/>
</dbReference>
<dbReference type="EMBL" id="CABVGX010000001">
    <property type="protein sequence ID" value="VVM36563.1"/>
    <property type="molecule type" value="Genomic_DNA"/>
</dbReference>
<dbReference type="InterPro" id="IPR000792">
    <property type="entry name" value="Tscrpt_reg_LuxR_C"/>
</dbReference>
<name>A0A5E6P037_PSEFL</name>
<dbReference type="InterPro" id="IPR016032">
    <property type="entry name" value="Sig_transdc_resp-reg_C-effctor"/>
</dbReference>
<dbReference type="Gene3D" id="3.40.50.2300">
    <property type="match status" value="1"/>
</dbReference>
<dbReference type="PANTHER" id="PTHR43214:SF17">
    <property type="entry name" value="TRANSCRIPTIONAL REGULATORY PROTEIN RCSB"/>
    <property type="match status" value="1"/>
</dbReference>
<organism evidence="5 6">
    <name type="scientific">Pseudomonas fluorescens</name>
    <dbReference type="NCBI Taxonomy" id="294"/>
    <lineage>
        <taxon>Bacteria</taxon>
        <taxon>Pseudomonadati</taxon>
        <taxon>Pseudomonadota</taxon>
        <taxon>Gammaproteobacteria</taxon>
        <taxon>Pseudomonadales</taxon>
        <taxon>Pseudomonadaceae</taxon>
        <taxon>Pseudomonas</taxon>
    </lineage>
</organism>
<dbReference type="Pfam" id="PF00196">
    <property type="entry name" value="GerE"/>
    <property type="match status" value="1"/>
</dbReference>
<accession>A0A5E6P037</accession>
<dbReference type="Proteomes" id="UP000325607">
    <property type="component" value="Unassembled WGS sequence"/>
</dbReference>
<dbReference type="OrthoDB" id="5945638at2"/>
<dbReference type="PROSITE" id="PS50110">
    <property type="entry name" value="RESPONSE_REGULATORY"/>
    <property type="match status" value="1"/>
</dbReference>
<dbReference type="InterPro" id="IPR011006">
    <property type="entry name" value="CheY-like_superfamily"/>
</dbReference>
<dbReference type="InterPro" id="IPR001789">
    <property type="entry name" value="Sig_transdc_resp-reg_receiver"/>
</dbReference>
<evidence type="ECO:0000256" key="2">
    <source>
        <dbReference type="PROSITE-ProRule" id="PRU00169"/>
    </source>
</evidence>
<gene>
    <name evidence="5" type="primary">rcsB</name>
    <name evidence="5" type="ORF">PS645_00053</name>
</gene>
<evidence type="ECO:0000256" key="1">
    <source>
        <dbReference type="ARBA" id="ARBA00023125"/>
    </source>
</evidence>
<protein>
    <submittedName>
        <fullName evidence="5">Transcriptional regulatory protein RcsB</fullName>
    </submittedName>
</protein>
<dbReference type="PROSITE" id="PS50043">
    <property type="entry name" value="HTH_LUXR_2"/>
    <property type="match status" value="1"/>
</dbReference>
<sequence length="226" mass="24275">MSSLIRVGVLDEHEMMPGGLHLHLAGQPGIAVAGTYRRASDALSAAGQGGIDLLLVGYALQDINGQHVIKTLTAHYPEIRTLVFLAEPCPATATLLLGMGGHGIVCKREPLEVCASAIRTLAAGQRYLSASITMVEDAGMPGTAVDTSDFEPALLSHPALSQREREVLRLYITGLTVTRIAEMSHRSLKTVSTQKLAAHRKLGLKNDIDLFRRLSRYELDGPSTTL</sequence>
<dbReference type="GO" id="GO:0003677">
    <property type="term" value="F:DNA binding"/>
    <property type="evidence" value="ECO:0007669"/>
    <property type="project" value="UniProtKB-KW"/>
</dbReference>
<dbReference type="PANTHER" id="PTHR43214">
    <property type="entry name" value="TWO-COMPONENT RESPONSE REGULATOR"/>
    <property type="match status" value="1"/>
</dbReference>
<dbReference type="SUPFAM" id="SSF52172">
    <property type="entry name" value="CheY-like"/>
    <property type="match status" value="1"/>
</dbReference>
<evidence type="ECO:0000313" key="5">
    <source>
        <dbReference type="EMBL" id="VVM36563.1"/>
    </source>
</evidence>
<feature type="domain" description="Response regulatory" evidence="4">
    <location>
        <begin position="6"/>
        <end position="122"/>
    </location>
</feature>
<dbReference type="InterPro" id="IPR039420">
    <property type="entry name" value="WalR-like"/>
</dbReference>
<dbReference type="RefSeq" id="WP_150578590.1">
    <property type="nucleotide sequence ID" value="NZ_CABVGX010000001.1"/>
</dbReference>
<dbReference type="CDD" id="cd06170">
    <property type="entry name" value="LuxR_C_like"/>
    <property type="match status" value="1"/>
</dbReference>
<evidence type="ECO:0000259" key="4">
    <source>
        <dbReference type="PROSITE" id="PS50110"/>
    </source>
</evidence>
<keyword evidence="1" id="KW-0238">DNA-binding</keyword>
<proteinExistence type="predicted"/>
<comment type="caution">
    <text evidence="2">Lacks conserved residue(s) required for the propagation of feature annotation.</text>
</comment>
<dbReference type="GO" id="GO:0000160">
    <property type="term" value="P:phosphorelay signal transduction system"/>
    <property type="evidence" value="ECO:0007669"/>
    <property type="project" value="InterPro"/>
</dbReference>
<dbReference type="GO" id="GO:0006355">
    <property type="term" value="P:regulation of DNA-templated transcription"/>
    <property type="evidence" value="ECO:0007669"/>
    <property type="project" value="InterPro"/>
</dbReference>
<reference evidence="5 6" key="1">
    <citation type="submission" date="2019-09" db="EMBL/GenBank/DDBJ databases">
        <authorList>
            <person name="Chandra G."/>
            <person name="Truman W A."/>
        </authorList>
    </citation>
    <scope>NUCLEOTIDE SEQUENCE [LARGE SCALE GENOMIC DNA]</scope>
    <source>
        <strain evidence="5">PS645</strain>
    </source>
</reference>
<feature type="domain" description="HTH luxR-type" evidence="3">
    <location>
        <begin position="153"/>
        <end position="218"/>
    </location>
</feature>
<dbReference type="AlphaFoldDB" id="A0A5E6P037"/>